<organism evidence="1 2">
    <name type="scientific">Trichoderma aggressivum f. europaeum</name>
    <dbReference type="NCBI Taxonomy" id="173218"/>
    <lineage>
        <taxon>Eukaryota</taxon>
        <taxon>Fungi</taxon>
        <taxon>Dikarya</taxon>
        <taxon>Ascomycota</taxon>
        <taxon>Pezizomycotina</taxon>
        <taxon>Sordariomycetes</taxon>
        <taxon>Hypocreomycetidae</taxon>
        <taxon>Hypocreales</taxon>
        <taxon>Hypocreaceae</taxon>
        <taxon>Trichoderma</taxon>
    </lineage>
</organism>
<evidence type="ECO:0000313" key="1">
    <source>
        <dbReference type="EMBL" id="KAK4062089.1"/>
    </source>
</evidence>
<sequence>MERCYWPSKYEYYGVCKLWPPVGGSRDGTSQHTPPAGRDTYLYERCYWILNVRPQSVSCTLGHPLLDTPHVQMQTLGCPSMYPFEQWYILAQLEFERYGKAEREGSGREICACFFGGVPSATKADGLLFSAPPLTADAETRHLCVVLTYRYSLAGLSNRLGLKYPPHFSLARDGHSSKEQHRVPLQLPDHVGLGALGWRGDWAIKGPLRQRGVQDAHARGTLAFNGMGFAGRYMNCPESRRLYASAHTIDEQQLGLSRMVGGAIHISDRSSEFEGSEALSGGAQTEHSAVTTTVTDHHDSCRRHTLFDPLNPTTRGYGTDHSLPERKMNSADRCHECAACGRWE</sequence>
<dbReference type="RefSeq" id="XP_062750981.1">
    <property type="nucleotide sequence ID" value="XM_062894084.1"/>
</dbReference>
<keyword evidence="2" id="KW-1185">Reference proteome</keyword>
<dbReference type="Proteomes" id="UP001273209">
    <property type="component" value="Unassembled WGS sequence"/>
</dbReference>
<evidence type="ECO:0000313" key="2">
    <source>
        <dbReference type="Proteomes" id="UP001273209"/>
    </source>
</evidence>
<comment type="caution">
    <text evidence="1">The sequence shown here is derived from an EMBL/GenBank/DDBJ whole genome shotgun (WGS) entry which is preliminary data.</text>
</comment>
<proteinExistence type="predicted"/>
<dbReference type="EMBL" id="JAWRVG010000064">
    <property type="protein sequence ID" value="KAK4062089.1"/>
    <property type="molecule type" value="Genomic_DNA"/>
</dbReference>
<reference evidence="1" key="1">
    <citation type="submission" date="2023-11" db="EMBL/GenBank/DDBJ databases">
        <title>The genome sequences of three competitors of mushroom-forming fungi.</title>
        <authorList>
            <person name="Beijen E."/>
            <person name="Ohm R.A."/>
        </authorList>
    </citation>
    <scope>NUCLEOTIDE SEQUENCE</scope>
    <source>
        <strain evidence="1">CBS 100526</strain>
    </source>
</reference>
<dbReference type="AlphaFoldDB" id="A0AAE1LV77"/>
<protein>
    <submittedName>
        <fullName evidence="1">Uncharacterized protein</fullName>
    </submittedName>
</protein>
<accession>A0AAE1LV77</accession>
<gene>
    <name evidence="1" type="ORF">Triagg1_10055</name>
</gene>
<name>A0AAE1LV77_9HYPO</name>
<dbReference type="GeneID" id="87913989"/>